<protein>
    <submittedName>
        <fullName evidence="5">Uncharacterized protein</fullName>
    </submittedName>
</protein>
<keyword evidence="3" id="KW-0677">Repeat</keyword>
<accession>A0AAN9Z4R1</accession>
<dbReference type="PANTHER" id="PTHR24373:SF275">
    <property type="entry name" value="TIR DOMAIN-CONTAINING PROTEIN"/>
    <property type="match status" value="1"/>
</dbReference>
<dbReference type="Pfam" id="PF00560">
    <property type="entry name" value="LRR_1"/>
    <property type="match status" value="1"/>
</dbReference>
<sequence>MARTSLPLALALALALVLASACSAGAKSVPGPGCTCAKGVLDCANRNKSFLRPSEVCNGATRVDLSHNRLKMLPDGLSSAEVVKASDNKLTRLPTPPLLNSNAKILVLNNNEISNTSRELSSMVSLERLLLRRNRITSLNFLPQPCNLRDLDVDQNSISSLEGPLQNCSKLGFLSLGTNNITSLQPNVFSKMQYLELLSLRYNRMTFVQDDAFQGLSGLQSLLLSDNQIASVSQFAFRGLRQLQRLYLADNELSTLPAGVFAHTPRLQRLDLGRNQLTRLPADLLSGLQGLTQLFAPRNRLAALPDLADCCERLEQANFWNNSISAPSEASLRAVLRPGGAARLDLSANPIRPASLRWVLREADLDAHARRREPRCGSLQRGAAAVELCVDVPCGKNTLVSDWIEAVRITTANRS</sequence>
<dbReference type="InterPro" id="IPR001611">
    <property type="entry name" value="Leu-rich_rpt"/>
</dbReference>
<dbReference type="EMBL" id="JAZDUA010000256">
    <property type="protein sequence ID" value="KAK7862812.1"/>
    <property type="molecule type" value="Genomic_DNA"/>
</dbReference>
<evidence type="ECO:0000256" key="2">
    <source>
        <dbReference type="ARBA" id="ARBA00022729"/>
    </source>
</evidence>
<dbReference type="Pfam" id="PF13855">
    <property type="entry name" value="LRR_8"/>
    <property type="match status" value="1"/>
</dbReference>
<feature type="chain" id="PRO_5043036112" evidence="4">
    <location>
        <begin position="27"/>
        <end position="415"/>
    </location>
</feature>
<dbReference type="PROSITE" id="PS51450">
    <property type="entry name" value="LRR"/>
    <property type="match status" value="2"/>
</dbReference>
<dbReference type="PANTHER" id="PTHR24373">
    <property type="entry name" value="SLIT RELATED LEUCINE-RICH REPEAT NEURONAL PROTEIN"/>
    <property type="match status" value="1"/>
</dbReference>
<keyword evidence="6" id="KW-1185">Reference proteome</keyword>
<feature type="signal peptide" evidence="4">
    <location>
        <begin position="1"/>
        <end position="26"/>
    </location>
</feature>
<keyword evidence="1" id="KW-0433">Leucine-rich repeat</keyword>
<dbReference type="PROSITE" id="PS51257">
    <property type="entry name" value="PROKAR_LIPOPROTEIN"/>
    <property type="match status" value="1"/>
</dbReference>
<dbReference type="SUPFAM" id="SSF52058">
    <property type="entry name" value="L domain-like"/>
    <property type="match status" value="1"/>
</dbReference>
<dbReference type="SMART" id="SM00369">
    <property type="entry name" value="LRR_TYP"/>
    <property type="match status" value="8"/>
</dbReference>
<evidence type="ECO:0000256" key="3">
    <source>
        <dbReference type="ARBA" id="ARBA00022737"/>
    </source>
</evidence>
<evidence type="ECO:0000256" key="4">
    <source>
        <dbReference type="SAM" id="SignalP"/>
    </source>
</evidence>
<keyword evidence="2 4" id="KW-0732">Signal</keyword>
<organism evidence="5 6">
    <name type="scientific">Gryllus longicercus</name>
    <dbReference type="NCBI Taxonomy" id="2509291"/>
    <lineage>
        <taxon>Eukaryota</taxon>
        <taxon>Metazoa</taxon>
        <taxon>Ecdysozoa</taxon>
        <taxon>Arthropoda</taxon>
        <taxon>Hexapoda</taxon>
        <taxon>Insecta</taxon>
        <taxon>Pterygota</taxon>
        <taxon>Neoptera</taxon>
        <taxon>Polyneoptera</taxon>
        <taxon>Orthoptera</taxon>
        <taxon>Ensifera</taxon>
        <taxon>Gryllidea</taxon>
        <taxon>Grylloidea</taxon>
        <taxon>Gryllidae</taxon>
        <taxon>Gryllinae</taxon>
        <taxon>Gryllus</taxon>
    </lineage>
</organism>
<dbReference type="InterPro" id="IPR003591">
    <property type="entry name" value="Leu-rich_rpt_typical-subtyp"/>
</dbReference>
<dbReference type="Gene3D" id="3.80.10.10">
    <property type="entry name" value="Ribonuclease Inhibitor"/>
    <property type="match status" value="2"/>
</dbReference>
<evidence type="ECO:0000313" key="5">
    <source>
        <dbReference type="EMBL" id="KAK7862812.1"/>
    </source>
</evidence>
<proteinExistence type="predicted"/>
<dbReference type="AlphaFoldDB" id="A0AAN9Z4R1"/>
<name>A0AAN9Z4R1_9ORTH</name>
<dbReference type="InterPro" id="IPR032675">
    <property type="entry name" value="LRR_dom_sf"/>
</dbReference>
<reference evidence="5 6" key="1">
    <citation type="submission" date="2024-03" db="EMBL/GenBank/DDBJ databases">
        <title>The genome assembly and annotation of the cricket Gryllus longicercus Weissman &amp; Gray.</title>
        <authorList>
            <person name="Szrajer S."/>
            <person name="Gray D."/>
            <person name="Ylla G."/>
        </authorList>
    </citation>
    <scope>NUCLEOTIDE SEQUENCE [LARGE SCALE GENOMIC DNA]</scope>
    <source>
        <strain evidence="5">DAG 2021-001</strain>
        <tissue evidence="5">Whole body minus gut</tissue>
    </source>
</reference>
<dbReference type="Proteomes" id="UP001378592">
    <property type="component" value="Unassembled WGS sequence"/>
</dbReference>
<evidence type="ECO:0000256" key="1">
    <source>
        <dbReference type="ARBA" id="ARBA00022614"/>
    </source>
</evidence>
<dbReference type="InterPro" id="IPR050328">
    <property type="entry name" value="Dev_Immune_Receptor"/>
</dbReference>
<dbReference type="SMART" id="SM00364">
    <property type="entry name" value="LRR_BAC"/>
    <property type="match status" value="5"/>
</dbReference>
<evidence type="ECO:0000313" key="6">
    <source>
        <dbReference type="Proteomes" id="UP001378592"/>
    </source>
</evidence>
<gene>
    <name evidence="5" type="ORF">R5R35_004161</name>
</gene>
<comment type="caution">
    <text evidence="5">The sequence shown here is derived from an EMBL/GenBank/DDBJ whole genome shotgun (WGS) entry which is preliminary data.</text>
</comment>